<dbReference type="GO" id="GO:0043190">
    <property type="term" value="C:ATP-binding cassette (ABC) transporter complex"/>
    <property type="evidence" value="ECO:0007669"/>
    <property type="project" value="TreeGrafter"/>
</dbReference>
<keyword evidence="5" id="KW-0547">Nucleotide-binding</keyword>
<dbReference type="PROSITE" id="PS50893">
    <property type="entry name" value="ABC_TRANSPORTER_2"/>
    <property type="match status" value="1"/>
</dbReference>
<evidence type="ECO:0000256" key="6">
    <source>
        <dbReference type="ARBA" id="ARBA00022840"/>
    </source>
</evidence>
<gene>
    <name evidence="10" type="ORF">SIL72_11235</name>
</gene>
<dbReference type="AlphaFoldDB" id="A0AB35T591"/>
<dbReference type="SMART" id="SM00382">
    <property type="entry name" value="AAA"/>
    <property type="match status" value="1"/>
</dbReference>
<reference evidence="10" key="1">
    <citation type="submission" date="2023-11" db="EMBL/GenBank/DDBJ databases">
        <title>MicrobeMod: A computational toolkit for identifying prokaryotic methylation and restriction-modification with nanopore sequencing.</title>
        <authorList>
            <person name="Crits-Christoph A."/>
            <person name="Kang S.C."/>
            <person name="Lee H."/>
            <person name="Ostrov N."/>
        </authorList>
    </citation>
    <scope>NUCLEOTIDE SEQUENCE</scope>
    <source>
        <strain evidence="10">ATCC 51242</strain>
    </source>
</reference>
<dbReference type="SUPFAM" id="SSF52540">
    <property type="entry name" value="P-loop containing nucleoside triphosphate hydrolases"/>
    <property type="match status" value="1"/>
</dbReference>
<dbReference type="InterPro" id="IPR003439">
    <property type="entry name" value="ABC_transporter-like_ATP-bd"/>
</dbReference>
<evidence type="ECO:0000256" key="1">
    <source>
        <dbReference type="ARBA" id="ARBA00004236"/>
    </source>
</evidence>
<organism evidence="10 11">
    <name type="scientific">Rubrobacter radiotolerans</name>
    <name type="common">Arthrobacter radiotolerans</name>
    <dbReference type="NCBI Taxonomy" id="42256"/>
    <lineage>
        <taxon>Bacteria</taxon>
        <taxon>Bacillati</taxon>
        <taxon>Actinomycetota</taxon>
        <taxon>Rubrobacteria</taxon>
        <taxon>Rubrobacterales</taxon>
        <taxon>Rubrobacteraceae</taxon>
        <taxon>Rubrobacter</taxon>
    </lineage>
</organism>
<dbReference type="InterPro" id="IPR050095">
    <property type="entry name" value="ECF_ABC_transporter_ATP-bd"/>
</dbReference>
<dbReference type="EMBL" id="JAWXXX010000001">
    <property type="protein sequence ID" value="MDX5894598.1"/>
    <property type="molecule type" value="Genomic_DNA"/>
</dbReference>
<dbReference type="RefSeq" id="WP_038684747.1">
    <property type="nucleotide sequence ID" value="NZ_CP007514.1"/>
</dbReference>
<evidence type="ECO:0000256" key="5">
    <source>
        <dbReference type="ARBA" id="ARBA00022741"/>
    </source>
</evidence>
<dbReference type="InterPro" id="IPR003593">
    <property type="entry name" value="AAA+_ATPase"/>
</dbReference>
<evidence type="ECO:0000256" key="8">
    <source>
        <dbReference type="ARBA" id="ARBA00023136"/>
    </source>
</evidence>
<accession>A0AB35T591</accession>
<comment type="subcellular location">
    <subcellularLocation>
        <location evidence="1">Cell membrane</location>
    </subcellularLocation>
</comment>
<dbReference type="InterPro" id="IPR027417">
    <property type="entry name" value="P-loop_NTPase"/>
</dbReference>
<dbReference type="GO" id="GO:0005524">
    <property type="term" value="F:ATP binding"/>
    <property type="evidence" value="ECO:0007669"/>
    <property type="project" value="UniProtKB-KW"/>
</dbReference>
<keyword evidence="4" id="KW-1003">Cell membrane</keyword>
<comment type="caution">
    <text evidence="10">The sequence shown here is derived from an EMBL/GenBank/DDBJ whole genome shotgun (WGS) entry which is preliminary data.</text>
</comment>
<keyword evidence="7" id="KW-1278">Translocase</keyword>
<sequence length="280" mass="29961">MRITVEDLCHVYSPGTDFEKVALSGVSLTVEPEEVLAVVGGTGSGKSTLVQHLNGLLAPTGGRVLVDGTDARELKKSDLRRRVGLVFQFPEAALFAPTVREDVSFAPRQLGLDAREVERRTEAALGRLGVGHLAERSPFALSGGERRRVAIAGILAMGPEVVVLDEPTAGLDPLAREGLLDLVRDLRDSGVSVVLVSHDLDEVAEVSDRVCVMEDGRVRALGSPGEVFYGRAGVDAPETVRVASLVAELVGEERVGRPVRFEETVRALRRVMEKEPEGGA</sequence>
<dbReference type="CDD" id="cd03225">
    <property type="entry name" value="ABC_cobalt_CbiO_domain1"/>
    <property type="match status" value="1"/>
</dbReference>
<dbReference type="Gene3D" id="3.40.50.300">
    <property type="entry name" value="P-loop containing nucleotide triphosphate hydrolases"/>
    <property type="match status" value="1"/>
</dbReference>
<evidence type="ECO:0000259" key="9">
    <source>
        <dbReference type="PROSITE" id="PS50893"/>
    </source>
</evidence>
<dbReference type="PANTHER" id="PTHR43553:SF24">
    <property type="entry name" value="ENERGY-COUPLING FACTOR TRANSPORTER ATP-BINDING PROTEIN ECFA1"/>
    <property type="match status" value="1"/>
</dbReference>
<dbReference type="InterPro" id="IPR017871">
    <property type="entry name" value="ABC_transporter-like_CS"/>
</dbReference>
<dbReference type="FunFam" id="3.40.50.300:FF:000224">
    <property type="entry name" value="Energy-coupling factor transporter ATP-binding protein EcfA"/>
    <property type="match status" value="1"/>
</dbReference>
<protein>
    <submittedName>
        <fullName evidence="10">ATP-binding cassette domain-containing protein</fullName>
    </submittedName>
</protein>
<keyword evidence="6 10" id="KW-0067">ATP-binding</keyword>
<dbReference type="PROSITE" id="PS00211">
    <property type="entry name" value="ABC_TRANSPORTER_1"/>
    <property type="match status" value="1"/>
</dbReference>
<dbReference type="GO" id="GO:0016887">
    <property type="term" value="F:ATP hydrolysis activity"/>
    <property type="evidence" value="ECO:0007669"/>
    <property type="project" value="InterPro"/>
</dbReference>
<name>A0AB35T591_RUBRA</name>
<evidence type="ECO:0000313" key="10">
    <source>
        <dbReference type="EMBL" id="MDX5894598.1"/>
    </source>
</evidence>
<dbReference type="Proteomes" id="UP001281130">
    <property type="component" value="Unassembled WGS sequence"/>
</dbReference>
<dbReference type="GO" id="GO:0042626">
    <property type="term" value="F:ATPase-coupled transmembrane transporter activity"/>
    <property type="evidence" value="ECO:0007669"/>
    <property type="project" value="TreeGrafter"/>
</dbReference>
<feature type="domain" description="ABC transporter" evidence="9">
    <location>
        <begin position="3"/>
        <end position="240"/>
    </location>
</feature>
<keyword evidence="8" id="KW-0472">Membrane</keyword>
<evidence type="ECO:0000256" key="4">
    <source>
        <dbReference type="ARBA" id="ARBA00022475"/>
    </source>
</evidence>
<dbReference type="InterPro" id="IPR015856">
    <property type="entry name" value="ABC_transpr_CbiO/EcfA_su"/>
</dbReference>
<comment type="similarity">
    <text evidence="2">Belongs to the ABC transporter superfamily.</text>
</comment>
<proteinExistence type="inferred from homology"/>
<evidence type="ECO:0000256" key="3">
    <source>
        <dbReference type="ARBA" id="ARBA00022448"/>
    </source>
</evidence>
<evidence type="ECO:0000256" key="2">
    <source>
        <dbReference type="ARBA" id="ARBA00005417"/>
    </source>
</evidence>
<dbReference type="PANTHER" id="PTHR43553">
    <property type="entry name" value="HEAVY METAL TRANSPORTER"/>
    <property type="match status" value="1"/>
</dbReference>
<evidence type="ECO:0000313" key="11">
    <source>
        <dbReference type="Proteomes" id="UP001281130"/>
    </source>
</evidence>
<keyword evidence="3" id="KW-0813">Transport</keyword>
<evidence type="ECO:0000256" key="7">
    <source>
        <dbReference type="ARBA" id="ARBA00022967"/>
    </source>
</evidence>
<dbReference type="Pfam" id="PF00005">
    <property type="entry name" value="ABC_tran"/>
    <property type="match status" value="1"/>
</dbReference>